<dbReference type="Pfam" id="PF20315">
    <property type="entry name" value="DUF6611"/>
    <property type="match status" value="1"/>
</dbReference>
<dbReference type="AlphaFoldDB" id="A0A8H2K7Q1"/>
<dbReference type="InterPro" id="IPR046719">
    <property type="entry name" value="DUF6611"/>
</dbReference>
<proteinExistence type="predicted"/>
<dbReference type="Proteomes" id="UP000316560">
    <property type="component" value="Unassembled WGS sequence"/>
</dbReference>
<gene>
    <name evidence="2" type="ORF">FB472_2355</name>
</gene>
<dbReference type="EMBL" id="VFRA01000001">
    <property type="protein sequence ID" value="TQO20705.1"/>
    <property type="molecule type" value="Genomic_DNA"/>
</dbReference>
<sequence length="170" mass="19297">MVMNSTTLRRWLRWSLEGRYQWGYSSSSTGRYGNQSLYVHIYPPDTPRKLRRCAHLARIWLPISAVSTLGTASIVVTLIEVSLLTASIGPAVLLLLAWIALVQVAAPINSRLATSSAWKSLISPNLDDEITFDQLHTTVYRLQEAERQVERGEISQREYHRRWSKAFAGL</sequence>
<name>A0A8H2K7Q1_9MICO</name>
<feature type="transmembrane region" description="Helical" evidence="1">
    <location>
        <begin position="85"/>
        <end position="106"/>
    </location>
</feature>
<reference evidence="2 3" key="1">
    <citation type="submission" date="2019-06" db="EMBL/GenBank/DDBJ databases">
        <title>Sequencing the genomes of 1000 actinobacteria strains.</title>
        <authorList>
            <person name="Klenk H.-P."/>
        </authorList>
    </citation>
    <scope>NUCLEOTIDE SEQUENCE [LARGE SCALE GENOMIC DNA]</scope>
    <source>
        <strain evidence="2 3">DSM 21947</strain>
    </source>
</reference>
<keyword evidence="1" id="KW-0812">Transmembrane</keyword>
<keyword evidence="1" id="KW-0472">Membrane</keyword>
<keyword evidence="3" id="KW-1185">Reference proteome</keyword>
<accession>A0A8H2K7Q1</accession>
<evidence type="ECO:0000256" key="1">
    <source>
        <dbReference type="SAM" id="Phobius"/>
    </source>
</evidence>
<evidence type="ECO:0000313" key="3">
    <source>
        <dbReference type="Proteomes" id="UP000316560"/>
    </source>
</evidence>
<protein>
    <submittedName>
        <fullName evidence="2">Uncharacterized protein</fullName>
    </submittedName>
</protein>
<organism evidence="2 3">
    <name type="scientific">Rhodoglobus vestalii</name>
    <dbReference type="NCBI Taxonomy" id="193384"/>
    <lineage>
        <taxon>Bacteria</taxon>
        <taxon>Bacillati</taxon>
        <taxon>Actinomycetota</taxon>
        <taxon>Actinomycetes</taxon>
        <taxon>Micrococcales</taxon>
        <taxon>Microbacteriaceae</taxon>
        <taxon>Rhodoglobus</taxon>
    </lineage>
</organism>
<feature type="transmembrane region" description="Helical" evidence="1">
    <location>
        <begin position="59"/>
        <end position="79"/>
    </location>
</feature>
<comment type="caution">
    <text evidence="2">The sequence shown here is derived from an EMBL/GenBank/DDBJ whole genome shotgun (WGS) entry which is preliminary data.</text>
</comment>
<evidence type="ECO:0000313" key="2">
    <source>
        <dbReference type="EMBL" id="TQO20705.1"/>
    </source>
</evidence>
<keyword evidence="1" id="KW-1133">Transmembrane helix</keyword>